<keyword evidence="5 8" id="KW-0378">Hydrolase</keyword>
<protein>
    <recommendedName>
        <fullName evidence="3 8">Beta-lactamase</fullName>
        <ecNumber evidence="3 8">3.5.2.6</ecNumber>
    </recommendedName>
</protein>
<evidence type="ECO:0000256" key="6">
    <source>
        <dbReference type="ARBA" id="ARBA00023251"/>
    </source>
</evidence>
<evidence type="ECO:0000256" key="2">
    <source>
        <dbReference type="ARBA" id="ARBA00007898"/>
    </source>
</evidence>
<dbReference type="Proteomes" id="UP000054997">
    <property type="component" value="Unassembled WGS sequence"/>
</dbReference>
<dbReference type="InterPro" id="IPR001460">
    <property type="entry name" value="PCN-bd_Tpept"/>
</dbReference>
<accession>A0A0W0VQL9</accession>
<organism evidence="10 11">
    <name type="scientific">Legionella londiniensis</name>
    <dbReference type="NCBI Taxonomy" id="45068"/>
    <lineage>
        <taxon>Bacteria</taxon>
        <taxon>Pseudomonadati</taxon>
        <taxon>Pseudomonadota</taxon>
        <taxon>Gammaproteobacteria</taxon>
        <taxon>Legionellales</taxon>
        <taxon>Legionellaceae</taxon>
        <taxon>Legionella</taxon>
    </lineage>
</organism>
<dbReference type="OrthoDB" id="9762883at2"/>
<evidence type="ECO:0000256" key="4">
    <source>
        <dbReference type="ARBA" id="ARBA00022729"/>
    </source>
</evidence>
<comment type="caution">
    <text evidence="10">The sequence shown here is derived from an EMBL/GenBank/DDBJ whole genome shotgun (WGS) entry which is preliminary data.</text>
</comment>
<feature type="modified residue" description="N6-carboxylysine" evidence="7">
    <location>
        <position position="67"/>
    </location>
</feature>
<proteinExistence type="inferred from homology"/>
<keyword evidence="11" id="KW-1185">Reference proteome</keyword>
<name>A0A0W0VQL9_9GAMM</name>
<dbReference type="PROSITE" id="PS00337">
    <property type="entry name" value="BETA_LACTAMASE_D"/>
    <property type="match status" value="1"/>
</dbReference>
<reference evidence="10 11" key="1">
    <citation type="submission" date="2015-11" db="EMBL/GenBank/DDBJ databases">
        <title>Genomic analysis of 38 Legionella species identifies large and diverse effector repertoires.</title>
        <authorList>
            <person name="Burstein D."/>
            <person name="Amaro F."/>
            <person name="Zusman T."/>
            <person name="Lifshitz Z."/>
            <person name="Cohen O."/>
            <person name="Gilbert J.A."/>
            <person name="Pupko T."/>
            <person name="Shuman H.A."/>
            <person name="Segal G."/>
        </authorList>
    </citation>
    <scope>NUCLEOTIDE SEQUENCE [LARGE SCALE GENOMIC DNA]</scope>
    <source>
        <strain evidence="10 11">ATCC 49505</strain>
    </source>
</reference>
<dbReference type="PATRIC" id="fig|45068.5.peg.624"/>
<evidence type="ECO:0000256" key="5">
    <source>
        <dbReference type="ARBA" id="ARBA00022801"/>
    </source>
</evidence>
<dbReference type="AlphaFoldDB" id="A0A0W0VQL9"/>
<dbReference type="SUPFAM" id="SSF56601">
    <property type="entry name" value="beta-lactamase/transpeptidase-like"/>
    <property type="match status" value="1"/>
</dbReference>
<dbReference type="GO" id="GO:0017001">
    <property type="term" value="P:antibiotic catabolic process"/>
    <property type="evidence" value="ECO:0007669"/>
    <property type="project" value="InterPro"/>
</dbReference>
<evidence type="ECO:0000256" key="8">
    <source>
        <dbReference type="RuleBase" id="RU361140"/>
    </source>
</evidence>
<evidence type="ECO:0000256" key="3">
    <source>
        <dbReference type="ARBA" id="ARBA00012865"/>
    </source>
</evidence>
<evidence type="ECO:0000256" key="1">
    <source>
        <dbReference type="ARBA" id="ARBA00001526"/>
    </source>
</evidence>
<dbReference type="Pfam" id="PF00905">
    <property type="entry name" value="Transpeptidase"/>
    <property type="match status" value="1"/>
</dbReference>
<sequence>MKFLSMCIIVMLNHVVSAQTIDSYMADKFKEYDVCFILYSLNQNKILLHHNPNERCKQRIAPDSTFKIALSLMAFDQKVITRQTVFLWDGKQRELPAWNQNQNPRSWLENSAVWVSQEITPKLGLANIKQYLADFNYGNQDFTGDPGLNNGLSRAWLSSSLKISANEQLEFIKNMLTGKLPVSNQALINTEQNMYLGRIKNGAALFGKTGSGIHKADLTTDDHTLRDGWFIGFIENGTQKYIFVGNLTDKYPPHKEQNQFAGSQILKPLVLEVLNNYFLNHES</sequence>
<keyword evidence="6 8" id="KW-0046">Antibiotic resistance</keyword>
<dbReference type="InterPro" id="IPR012338">
    <property type="entry name" value="Beta-lactam/transpept-like"/>
</dbReference>
<evidence type="ECO:0000313" key="11">
    <source>
        <dbReference type="Proteomes" id="UP000054997"/>
    </source>
</evidence>
<comment type="similarity">
    <text evidence="2 8">Belongs to the class-D beta-lactamase family.</text>
</comment>
<dbReference type="GO" id="GO:0008800">
    <property type="term" value="F:beta-lactamase activity"/>
    <property type="evidence" value="ECO:0007669"/>
    <property type="project" value="UniProtKB-UniRule"/>
</dbReference>
<evidence type="ECO:0000259" key="9">
    <source>
        <dbReference type="Pfam" id="PF00905"/>
    </source>
</evidence>
<dbReference type="EMBL" id="LNYK01000010">
    <property type="protein sequence ID" value="KTD22360.1"/>
    <property type="molecule type" value="Genomic_DNA"/>
</dbReference>
<dbReference type="EC" id="3.5.2.6" evidence="3 8"/>
<feature type="active site" description="Acyl-ester intermediate" evidence="7">
    <location>
        <position position="64"/>
    </location>
</feature>
<dbReference type="Gene3D" id="3.40.710.10">
    <property type="entry name" value="DD-peptidase/beta-lactamase superfamily"/>
    <property type="match status" value="1"/>
</dbReference>
<comment type="catalytic activity">
    <reaction evidence="1 8">
        <text>a beta-lactam + H2O = a substituted beta-amino acid</text>
        <dbReference type="Rhea" id="RHEA:20401"/>
        <dbReference type="ChEBI" id="CHEBI:15377"/>
        <dbReference type="ChEBI" id="CHEBI:35627"/>
        <dbReference type="ChEBI" id="CHEBI:140347"/>
        <dbReference type="EC" id="3.5.2.6"/>
    </reaction>
</comment>
<dbReference type="RefSeq" id="WP_058528596.1">
    <property type="nucleotide sequence ID" value="NZ_CAAAHZ010000007.1"/>
</dbReference>
<gene>
    <name evidence="10" type="ORF">Llon_0578</name>
</gene>
<dbReference type="GO" id="GO:0008658">
    <property type="term" value="F:penicillin binding"/>
    <property type="evidence" value="ECO:0007669"/>
    <property type="project" value="InterPro"/>
</dbReference>
<keyword evidence="4" id="KW-0732">Signal</keyword>
<dbReference type="InterPro" id="IPR002137">
    <property type="entry name" value="Beta-lactam_class-D_AS"/>
</dbReference>
<dbReference type="GO" id="GO:0046677">
    <property type="term" value="P:response to antibiotic"/>
    <property type="evidence" value="ECO:0007669"/>
    <property type="project" value="UniProtKB-UniRule"/>
</dbReference>
<feature type="domain" description="Penicillin-binding protein transpeptidase" evidence="9">
    <location>
        <begin position="35"/>
        <end position="267"/>
    </location>
</feature>
<evidence type="ECO:0000313" key="10">
    <source>
        <dbReference type="EMBL" id="KTD22360.1"/>
    </source>
</evidence>
<evidence type="ECO:0000256" key="7">
    <source>
        <dbReference type="PIRSR" id="PIRSR602137-50"/>
    </source>
</evidence>